<dbReference type="SUPFAM" id="SSF52738">
    <property type="entry name" value="Methylesterase CheB, C-terminal domain"/>
    <property type="match status" value="1"/>
</dbReference>
<dbReference type="Proteomes" id="UP000237911">
    <property type="component" value="Unassembled WGS sequence"/>
</dbReference>
<keyword evidence="7" id="KW-1185">Reference proteome</keyword>
<dbReference type="PROSITE" id="PS50122">
    <property type="entry name" value="CHEB"/>
    <property type="match status" value="1"/>
</dbReference>
<organism evidence="6 7">
    <name type="scientific">Mycolicibacter virginiensis</name>
    <dbReference type="NCBI Taxonomy" id="1795032"/>
    <lineage>
        <taxon>Bacteria</taxon>
        <taxon>Bacillati</taxon>
        <taxon>Actinomycetota</taxon>
        <taxon>Actinomycetes</taxon>
        <taxon>Mycobacteriales</taxon>
        <taxon>Mycobacteriaceae</taxon>
        <taxon>Mycolicibacter</taxon>
    </lineage>
</organism>
<dbReference type="PANTHER" id="PTHR42872">
    <property type="entry name" value="PROTEIN-GLUTAMATE METHYLESTERASE/PROTEIN-GLUTAMINE GLUTAMINASE"/>
    <property type="match status" value="1"/>
</dbReference>
<dbReference type="GO" id="GO:0006935">
    <property type="term" value="P:chemotaxis"/>
    <property type="evidence" value="ECO:0007669"/>
    <property type="project" value="UniProtKB-UniRule"/>
</dbReference>
<dbReference type="RefSeq" id="WP_105295122.1">
    <property type="nucleotide sequence ID" value="NZ_CP092430.2"/>
</dbReference>
<dbReference type="Pfam" id="PF01339">
    <property type="entry name" value="CheB_methylest"/>
    <property type="match status" value="1"/>
</dbReference>
<dbReference type="GO" id="GO:0008984">
    <property type="term" value="F:protein-glutamate methylesterase activity"/>
    <property type="evidence" value="ECO:0007669"/>
    <property type="project" value="UniProtKB-EC"/>
</dbReference>
<evidence type="ECO:0000313" key="7">
    <source>
        <dbReference type="Proteomes" id="UP000237911"/>
    </source>
</evidence>
<reference evidence="6 7" key="1">
    <citation type="submission" date="2018-02" db="EMBL/GenBank/DDBJ databases">
        <title>Draft genome sequence of Mycobacterium virginiense isolated from mud of a swine farm in Japan.</title>
        <authorList>
            <person name="Ohya K."/>
        </authorList>
    </citation>
    <scope>NUCLEOTIDE SEQUENCE [LARGE SCALE GENOMIC DNA]</scope>
    <source>
        <strain evidence="6 7">GF75</strain>
    </source>
</reference>
<dbReference type="AlphaFoldDB" id="A0A9X7NYP0"/>
<dbReference type="InterPro" id="IPR035909">
    <property type="entry name" value="CheB_C"/>
</dbReference>
<dbReference type="EMBL" id="PUEV01000051">
    <property type="protein sequence ID" value="PQM52238.1"/>
    <property type="molecule type" value="Genomic_DNA"/>
</dbReference>
<gene>
    <name evidence="6" type="ORF">C5U48_11080</name>
</gene>
<feature type="domain" description="CheB-type methylesterase" evidence="5">
    <location>
        <begin position="5"/>
        <end position="193"/>
    </location>
</feature>
<keyword evidence="4" id="KW-0145">Chemotaxis</keyword>
<evidence type="ECO:0000313" key="6">
    <source>
        <dbReference type="EMBL" id="PQM52238.1"/>
    </source>
</evidence>
<evidence type="ECO:0000256" key="2">
    <source>
        <dbReference type="ARBA" id="ARBA00039140"/>
    </source>
</evidence>
<feature type="active site" evidence="4">
    <location>
        <position position="43"/>
    </location>
</feature>
<evidence type="ECO:0000256" key="3">
    <source>
        <dbReference type="ARBA" id="ARBA00048267"/>
    </source>
</evidence>
<name>A0A9X7NYP0_9MYCO</name>
<sequence length="334" mass="34985">MAGKPGPLNVVGVGASAGGVEALKSFAATLPKTLPCAVLVVLHIPPGAPSVLARILDRAGPLTAETAPVGTPMEHGKIYVAAPGYHLLADDGRTALSEGPTENGHRPAINALFRSIALAHGRRAIGVLLSGVLDDGVAGLAAIRSRGGATIAQSPSDAMFPAMPNNAINAGVVDHQAPAAAIGDLLEKLADREFEETEMEPDTRMELENRIAMARPFATDFDTEELGPPSGYICPDCNGALITVSDGNYRCHVGHAWTGDALLRARDSEVESALWVAVRSLQEKAKLSRRLADQVRPGILSNHYEVLAREAEHATSVLGRRLAAVYGAQEDGPE</sequence>
<accession>A0A9X7NYP0</accession>
<dbReference type="InterPro" id="IPR011247">
    <property type="entry name" value="Chemotax_prot-Glu_Me-esterase"/>
</dbReference>
<feature type="active site" evidence="4">
    <location>
        <position position="16"/>
    </location>
</feature>
<comment type="catalytic activity">
    <reaction evidence="3">
        <text>[protein]-L-glutamate 5-O-methyl ester + H2O = L-glutamyl-[protein] + methanol + H(+)</text>
        <dbReference type="Rhea" id="RHEA:23236"/>
        <dbReference type="Rhea" id="RHEA-COMP:10208"/>
        <dbReference type="Rhea" id="RHEA-COMP:10311"/>
        <dbReference type="ChEBI" id="CHEBI:15377"/>
        <dbReference type="ChEBI" id="CHEBI:15378"/>
        <dbReference type="ChEBI" id="CHEBI:17790"/>
        <dbReference type="ChEBI" id="CHEBI:29973"/>
        <dbReference type="ChEBI" id="CHEBI:82795"/>
        <dbReference type="EC" id="3.1.1.61"/>
    </reaction>
</comment>
<evidence type="ECO:0000256" key="4">
    <source>
        <dbReference type="PROSITE-ProRule" id="PRU00050"/>
    </source>
</evidence>
<dbReference type="GO" id="GO:0000156">
    <property type="term" value="F:phosphorelay response regulator activity"/>
    <property type="evidence" value="ECO:0007669"/>
    <property type="project" value="InterPro"/>
</dbReference>
<evidence type="ECO:0000259" key="5">
    <source>
        <dbReference type="PROSITE" id="PS50122"/>
    </source>
</evidence>
<feature type="active site" evidence="4">
    <location>
        <position position="135"/>
    </location>
</feature>
<dbReference type="PIRSF" id="PIRSF036461">
    <property type="entry name" value="Chmtx_methlestr"/>
    <property type="match status" value="1"/>
</dbReference>
<dbReference type="GO" id="GO:0005737">
    <property type="term" value="C:cytoplasm"/>
    <property type="evidence" value="ECO:0007669"/>
    <property type="project" value="InterPro"/>
</dbReference>
<dbReference type="Gene3D" id="3.40.50.180">
    <property type="entry name" value="Methylesterase CheB, C-terminal domain"/>
    <property type="match status" value="1"/>
</dbReference>
<dbReference type="EC" id="3.1.1.61" evidence="2"/>
<keyword evidence="1 4" id="KW-0378">Hydrolase</keyword>
<proteinExistence type="predicted"/>
<dbReference type="CDD" id="cd16433">
    <property type="entry name" value="CheB"/>
    <property type="match status" value="1"/>
</dbReference>
<dbReference type="PANTHER" id="PTHR42872:SF6">
    <property type="entry name" value="PROTEIN-GLUTAMATE METHYLESTERASE_PROTEIN-GLUTAMINE GLUTAMINASE"/>
    <property type="match status" value="1"/>
</dbReference>
<comment type="caution">
    <text evidence="6">The sequence shown here is derived from an EMBL/GenBank/DDBJ whole genome shotgun (WGS) entry which is preliminary data.</text>
</comment>
<dbReference type="InterPro" id="IPR000673">
    <property type="entry name" value="Sig_transdc_resp-reg_Me-estase"/>
</dbReference>
<protein>
    <recommendedName>
        <fullName evidence="2">protein-glutamate methylesterase</fullName>
        <ecNumber evidence="2">3.1.1.61</ecNumber>
    </recommendedName>
</protein>
<evidence type="ECO:0000256" key="1">
    <source>
        <dbReference type="ARBA" id="ARBA00022801"/>
    </source>
</evidence>